<protein>
    <recommendedName>
        <fullName evidence="1">VWA7 N-terminal domain-containing protein</fullName>
    </recommendedName>
</protein>
<proteinExistence type="predicted"/>
<dbReference type="RefSeq" id="WP_255060692.1">
    <property type="nucleotide sequence ID" value="NZ_JANDBD010000005.1"/>
</dbReference>
<evidence type="ECO:0000259" key="1">
    <source>
        <dbReference type="Pfam" id="PF25107"/>
    </source>
</evidence>
<dbReference type="Proteomes" id="UP001651690">
    <property type="component" value="Unassembled WGS sequence"/>
</dbReference>
<organism evidence="2 3">
    <name type="scientific">Mycolicibacterium arenosum</name>
    <dbReference type="NCBI Taxonomy" id="2952157"/>
    <lineage>
        <taxon>Bacteria</taxon>
        <taxon>Bacillati</taxon>
        <taxon>Actinomycetota</taxon>
        <taxon>Actinomycetes</taxon>
        <taxon>Mycobacteriales</taxon>
        <taxon>Mycobacteriaceae</taxon>
        <taxon>Mycolicibacterium</taxon>
    </lineage>
</organism>
<reference evidence="2 3" key="1">
    <citation type="submission" date="2022-06" db="EMBL/GenBank/DDBJ databases">
        <title>Mycolicibacterium sp. CAU 1645 isolated from seawater.</title>
        <authorList>
            <person name="Kim W."/>
        </authorList>
    </citation>
    <scope>NUCLEOTIDE SEQUENCE [LARGE SCALE GENOMIC DNA]</scope>
    <source>
        <strain evidence="2 3">CAU 1645</strain>
    </source>
</reference>
<name>A0ABT1M2L8_9MYCO</name>
<dbReference type="EMBL" id="JANDBD010000005">
    <property type="protein sequence ID" value="MCP9273400.1"/>
    <property type="molecule type" value="Genomic_DNA"/>
</dbReference>
<sequence>MRILTKLGVIGAAVAAVAAIFVPTASAFYVQYHESITRAALPADQVSPAALQQILVGPPPGGGAVGSDAFVGDEFRHLDNSLNPGDICARAGQAWGLFSPIIQNGSVLVNGALADGPGARSAFGALLHTQQDFYAHSNWVEIDLAIGQPDRLAPPIFPTCDPAAFPPELHTGYFNLDFGDHESPLSGCPPAGPPPPFVDCHSTLNKDGTSSPNYGVAAALATRASTDLYFMVRNWVASMNGEEAAVQLFQAPGDTALALPVSLPDYATVGK</sequence>
<keyword evidence="3" id="KW-1185">Reference proteome</keyword>
<comment type="caution">
    <text evidence="2">The sequence shown here is derived from an EMBL/GenBank/DDBJ whole genome shotgun (WGS) entry which is preliminary data.</text>
</comment>
<dbReference type="Pfam" id="PF25107">
    <property type="entry name" value="VWA7_N"/>
    <property type="match status" value="1"/>
</dbReference>
<gene>
    <name evidence="2" type="ORF">NM203_14510</name>
</gene>
<evidence type="ECO:0000313" key="3">
    <source>
        <dbReference type="Proteomes" id="UP001651690"/>
    </source>
</evidence>
<accession>A0ABT1M2L8</accession>
<dbReference type="InterPro" id="IPR056862">
    <property type="entry name" value="VWA7_N"/>
</dbReference>
<evidence type="ECO:0000313" key="2">
    <source>
        <dbReference type="EMBL" id="MCP9273400.1"/>
    </source>
</evidence>
<feature type="domain" description="VWA7 N-terminal" evidence="1">
    <location>
        <begin position="118"/>
        <end position="142"/>
    </location>
</feature>